<dbReference type="FunCoup" id="A0A7E5W287">
    <property type="interactions" value="2264"/>
</dbReference>
<gene>
    <name evidence="10" type="primary">LOC113498757</name>
</gene>
<dbReference type="GO" id="GO:0003723">
    <property type="term" value="F:RNA binding"/>
    <property type="evidence" value="ECO:0007669"/>
    <property type="project" value="UniProtKB-UniRule"/>
</dbReference>
<dbReference type="SMART" id="SM00333">
    <property type="entry name" value="TUDOR"/>
    <property type="match status" value="1"/>
</dbReference>
<dbReference type="PANTHER" id="PTHR12302:SF2">
    <property type="entry name" value="STAPHYLOCOCCAL NUCLEASE DOMAIN-CONTAINING PROTEIN 1"/>
    <property type="match status" value="1"/>
</dbReference>
<dbReference type="GO" id="GO:0004518">
    <property type="term" value="F:nuclease activity"/>
    <property type="evidence" value="ECO:0007669"/>
    <property type="project" value="TreeGrafter"/>
</dbReference>
<evidence type="ECO:0000256" key="6">
    <source>
        <dbReference type="SAM" id="MobiDB-lite"/>
    </source>
</evidence>
<evidence type="ECO:0000256" key="5">
    <source>
        <dbReference type="PIRNR" id="PIRNR017179"/>
    </source>
</evidence>
<feature type="domain" description="Tudor" evidence="7">
    <location>
        <begin position="716"/>
        <end position="775"/>
    </location>
</feature>
<sequence>MSAPAPAPAYKIGIVKQVLSGDTIVIRRQPQGGPPPEKIIALSGITAPKLARQRTANNDTETKDEPYAWEAREFLRKLVGREVIFTAEKPPNSATREYGSVWAGKDPTKDENLTEALLAEGLAKVRDGGRNIPQLKRLVEIEDVAKSQGKGIWGSDLQDHVRDIKWSVESPKQFVNKFNNLPIKAIIEYVRDGSTVRLCLLPEFYQITLMLSGIRCPSVRQDGESEPYAEEARFFLESKLLQKDVEVVLESVNNNNFVGTILHPQGNIAEALLRQGFARCVDWSLAVMKQGASTLRAAEKQAKDARLRIWTNYTSNAPIIAAKDKEFTASVMEVVNGDALVVKMPNNTQKKIFLASIRPPREKNSPDEEGKNSPRPKGFKPLYDIPWMYEAREFLRKKVVGKKVNVTVDYIQPAKDNFPEKSCCTVISGGVNLAEALVSKGYATVVRYRNDNDQRSSHYDKLLEAELKAQKAGIGVHAKKDIPTHRIQDTSGDSAKAKKFFPFLKRAQKTEATVEFVASGSRMRIYIPKESVLVTFLLAGINCPRGSRPAVGGAGGMQNAEPFGEEALQFTKEKCLQRDVVVTIEEMDKAGNFIGWLWVENENLSVALVENGLATMHHTAESSEFARQIKNAEENASKNRLGLWKDFVEVEKEAEKERNAPIQDRTVKYDKVIITEVTPEGNFYAQNIDMGSRLESLMEKIHQEFKSNPPLGGAYMPRRGNICAARFTLDDQWYRAKVEKITEDKLAHVFYIDYGNREVLSTARLAALPAGTEIEPPYANEYVLCCVKFPSDPDDRSEAVAVFSADTLNRKLLLNVETRGSPQGVTLVDPNTNVDVGKNLIKEGLVLMESLRDHRLAGLVAEYRAAQEHAKSSRLSLWRHGDITDDDAVEFGARR</sequence>
<keyword evidence="4" id="KW-0677">Repeat</keyword>
<feature type="domain" description="TNase-like" evidence="8">
    <location>
        <begin position="325"/>
        <end position="479"/>
    </location>
</feature>
<dbReference type="GO" id="GO:0006402">
    <property type="term" value="P:mRNA catabolic process"/>
    <property type="evidence" value="ECO:0007669"/>
    <property type="project" value="UniProtKB-UniRule"/>
</dbReference>
<dbReference type="Pfam" id="PF00567">
    <property type="entry name" value="TUDOR"/>
    <property type="match status" value="1"/>
</dbReference>
<dbReference type="FunFam" id="2.40.50.90:FF:000003">
    <property type="entry name" value="Staphylococcal nuclease domain-containing protein"/>
    <property type="match status" value="1"/>
</dbReference>
<feature type="domain" description="TNase-like" evidence="8">
    <location>
        <begin position="181"/>
        <end position="312"/>
    </location>
</feature>
<dbReference type="GO" id="GO:0031332">
    <property type="term" value="C:RNAi effector complex"/>
    <property type="evidence" value="ECO:0007669"/>
    <property type="project" value="InterPro"/>
</dbReference>
<dbReference type="PIRSF" id="PIRSF017179">
    <property type="entry name" value="RISC-Tudor-SN"/>
    <property type="match status" value="1"/>
</dbReference>
<evidence type="ECO:0000259" key="7">
    <source>
        <dbReference type="PROSITE" id="PS50304"/>
    </source>
</evidence>
<feature type="domain" description="TNase-like" evidence="8">
    <location>
        <begin position="9"/>
        <end position="155"/>
    </location>
</feature>
<dbReference type="InParanoid" id="A0A7E5W287"/>
<dbReference type="SMART" id="SM00318">
    <property type="entry name" value="SNc"/>
    <property type="match status" value="4"/>
</dbReference>
<dbReference type="Pfam" id="PF00565">
    <property type="entry name" value="SNase"/>
    <property type="match status" value="4"/>
</dbReference>
<dbReference type="CDD" id="cd00175">
    <property type="entry name" value="SNc"/>
    <property type="match status" value="2"/>
</dbReference>
<evidence type="ECO:0000256" key="4">
    <source>
        <dbReference type="ARBA" id="ARBA00022737"/>
    </source>
</evidence>
<organism evidence="9 10">
    <name type="scientific">Trichoplusia ni</name>
    <name type="common">Cabbage looper</name>
    <dbReference type="NCBI Taxonomy" id="7111"/>
    <lineage>
        <taxon>Eukaryota</taxon>
        <taxon>Metazoa</taxon>
        <taxon>Ecdysozoa</taxon>
        <taxon>Arthropoda</taxon>
        <taxon>Hexapoda</taxon>
        <taxon>Insecta</taxon>
        <taxon>Pterygota</taxon>
        <taxon>Neoptera</taxon>
        <taxon>Endopterygota</taxon>
        <taxon>Lepidoptera</taxon>
        <taxon>Glossata</taxon>
        <taxon>Ditrysia</taxon>
        <taxon>Noctuoidea</taxon>
        <taxon>Noctuidae</taxon>
        <taxon>Plusiinae</taxon>
        <taxon>Trichoplusia</taxon>
    </lineage>
</organism>
<dbReference type="FunFam" id="2.40.50.90:FF:000018">
    <property type="entry name" value="Ribonuclease"/>
    <property type="match status" value="1"/>
</dbReference>
<dbReference type="SUPFAM" id="SSF63748">
    <property type="entry name" value="Tudor/PWWP/MBT"/>
    <property type="match status" value="1"/>
</dbReference>
<dbReference type="KEGG" id="tnl:113498757"/>
<evidence type="ECO:0000256" key="2">
    <source>
        <dbReference type="ARBA" id="ARBA00017230"/>
    </source>
</evidence>
<dbReference type="Gene3D" id="2.30.30.140">
    <property type="match status" value="1"/>
</dbReference>
<evidence type="ECO:0000256" key="3">
    <source>
        <dbReference type="ARBA" id="ARBA00022490"/>
    </source>
</evidence>
<evidence type="ECO:0000256" key="1">
    <source>
        <dbReference type="ARBA" id="ARBA00004496"/>
    </source>
</evidence>
<dbReference type="SUPFAM" id="SSF50199">
    <property type="entry name" value="Staphylococcal nuclease"/>
    <property type="match status" value="5"/>
</dbReference>
<feature type="compositionally biased region" description="Basic and acidic residues" evidence="6">
    <location>
        <begin position="359"/>
        <end position="372"/>
    </location>
</feature>
<dbReference type="FunFam" id="2.40.50.90:FF:000002">
    <property type="entry name" value="Staphylococcal nuclease domain-containing protein"/>
    <property type="match status" value="1"/>
</dbReference>
<dbReference type="FunFam" id="2.30.30.140:FF:000018">
    <property type="entry name" value="Serine/threonine-protein kinase 31"/>
    <property type="match status" value="1"/>
</dbReference>
<protein>
    <recommendedName>
        <fullName evidence="2">Staphylococcal nuclease domain-containing protein 1</fullName>
    </recommendedName>
</protein>
<evidence type="ECO:0000313" key="9">
    <source>
        <dbReference type="Proteomes" id="UP000322000"/>
    </source>
</evidence>
<dbReference type="CDD" id="cd20433">
    <property type="entry name" value="Tudor_TDRD11"/>
    <property type="match status" value="1"/>
</dbReference>
<feature type="domain" description="TNase-like" evidence="8">
    <location>
        <begin position="508"/>
        <end position="646"/>
    </location>
</feature>
<dbReference type="InterPro" id="IPR002999">
    <property type="entry name" value="Tudor"/>
</dbReference>
<dbReference type="PROSITE" id="PS50304">
    <property type="entry name" value="TUDOR"/>
    <property type="match status" value="1"/>
</dbReference>
<dbReference type="PANTHER" id="PTHR12302">
    <property type="entry name" value="EBNA2 BINDING PROTEIN P100"/>
    <property type="match status" value="1"/>
</dbReference>
<dbReference type="OrthoDB" id="10023235at2759"/>
<dbReference type="GO" id="GO:0005634">
    <property type="term" value="C:nucleus"/>
    <property type="evidence" value="ECO:0007669"/>
    <property type="project" value="TreeGrafter"/>
</dbReference>
<keyword evidence="3 5" id="KW-0963">Cytoplasm</keyword>
<name>A0A7E5W287_TRINI</name>
<dbReference type="InterPro" id="IPR047386">
    <property type="entry name" value="Tudor_TDRD11"/>
</dbReference>
<keyword evidence="9" id="KW-1185">Reference proteome</keyword>
<reference evidence="10" key="1">
    <citation type="submission" date="2025-08" db="UniProtKB">
        <authorList>
            <consortium name="RefSeq"/>
        </authorList>
    </citation>
    <scope>IDENTIFICATION</scope>
</reference>
<evidence type="ECO:0000259" key="8">
    <source>
        <dbReference type="PROSITE" id="PS50830"/>
    </source>
</evidence>
<accession>A0A7E5W287</accession>
<dbReference type="InterPro" id="IPR016685">
    <property type="entry name" value="Silence_cplx_Nase-comp_TudorSN"/>
</dbReference>
<dbReference type="Proteomes" id="UP000322000">
    <property type="component" value="Chromosome 1"/>
</dbReference>
<dbReference type="InterPro" id="IPR035437">
    <property type="entry name" value="SNase_OB-fold_sf"/>
</dbReference>
<dbReference type="CTD" id="38045"/>
<dbReference type="AlphaFoldDB" id="A0A7E5W287"/>
<dbReference type="FunFam" id="2.40.50.90:FF:000001">
    <property type="entry name" value="Staphylococcal nuclease domain-containing protein"/>
    <property type="match status" value="1"/>
</dbReference>
<dbReference type="RefSeq" id="XP_026734735.1">
    <property type="nucleotide sequence ID" value="XM_026878934.1"/>
</dbReference>
<dbReference type="Gene3D" id="2.40.50.90">
    <property type="match status" value="5"/>
</dbReference>
<dbReference type="GeneID" id="113498757"/>
<dbReference type="PROSITE" id="PS50830">
    <property type="entry name" value="TNASE_3"/>
    <property type="match status" value="4"/>
</dbReference>
<dbReference type="GO" id="GO:0031047">
    <property type="term" value="P:regulatory ncRNA-mediated gene silencing"/>
    <property type="evidence" value="ECO:0007669"/>
    <property type="project" value="UniProtKB-UniRule"/>
</dbReference>
<evidence type="ECO:0000313" key="10">
    <source>
        <dbReference type="RefSeq" id="XP_026734735.1"/>
    </source>
</evidence>
<dbReference type="GO" id="GO:0005829">
    <property type="term" value="C:cytosol"/>
    <property type="evidence" value="ECO:0007669"/>
    <property type="project" value="UniProtKB-UniRule"/>
</dbReference>
<dbReference type="InterPro" id="IPR016071">
    <property type="entry name" value="Staphylococal_nuclease_OB-fold"/>
</dbReference>
<comment type="subcellular location">
    <subcellularLocation>
        <location evidence="1 5">Cytoplasm</location>
    </subcellularLocation>
</comment>
<proteinExistence type="predicted"/>
<feature type="region of interest" description="Disordered" evidence="6">
    <location>
        <begin position="356"/>
        <end position="377"/>
    </location>
</feature>